<protein>
    <submittedName>
        <fullName evidence="5">Helix-turn-helix domain-containing protein</fullName>
    </submittedName>
</protein>
<reference evidence="5" key="1">
    <citation type="journal article" date="2018" name="Int. J. Syst. Evol. Microbiol.">
        <title>Neptunicella marina gen. nov., sp. nov., isolated from surface seawater.</title>
        <authorList>
            <person name="Liu X."/>
            <person name="Lai Q."/>
            <person name="Du Y."/>
            <person name="Zhang X."/>
            <person name="Liu Z."/>
            <person name="Sun F."/>
            <person name="Shao Z."/>
        </authorList>
    </citation>
    <scope>NUCLEOTIDE SEQUENCE</scope>
    <source>
        <strain evidence="5">S27-2</strain>
    </source>
</reference>
<feature type="domain" description="HTH araC/xylS-type" evidence="4">
    <location>
        <begin position="140"/>
        <end position="226"/>
    </location>
</feature>
<evidence type="ECO:0000313" key="5">
    <source>
        <dbReference type="EMBL" id="MBC3766924.1"/>
    </source>
</evidence>
<comment type="caution">
    <text evidence="5">The sequence shown here is derived from an EMBL/GenBank/DDBJ whole genome shotgun (WGS) entry which is preliminary data.</text>
</comment>
<dbReference type="Gene3D" id="3.30.450.20">
    <property type="entry name" value="PAS domain"/>
    <property type="match status" value="1"/>
</dbReference>
<dbReference type="Proteomes" id="UP000601768">
    <property type="component" value="Unassembled WGS sequence"/>
</dbReference>
<keyword evidence="2" id="KW-0238">DNA-binding</keyword>
<evidence type="ECO:0000313" key="6">
    <source>
        <dbReference type="Proteomes" id="UP000601768"/>
    </source>
</evidence>
<evidence type="ECO:0000256" key="3">
    <source>
        <dbReference type="ARBA" id="ARBA00023163"/>
    </source>
</evidence>
<proteinExistence type="predicted"/>
<keyword evidence="3" id="KW-0804">Transcription</keyword>
<dbReference type="InterPro" id="IPR013656">
    <property type="entry name" value="PAS_4"/>
</dbReference>
<dbReference type="AlphaFoldDB" id="A0A8J6IVD9"/>
<evidence type="ECO:0000256" key="2">
    <source>
        <dbReference type="ARBA" id="ARBA00023125"/>
    </source>
</evidence>
<dbReference type="Pfam" id="PF12833">
    <property type="entry name" value="HTH_18"/>
    <property type="match status" value="1"/>
</dbReference>
<dbReference type="Gene3D" id="1.10.10.60">
    <property type="entry name" value="Homeodomain-like"/>
    <property type="match status" value="2"/>
</dbReference>
<accession>A0A8J6IVD9</accession>
<keyword evidence="6" id="KW-1185">Reference proteome</keyword>
<dbReference type="PANTHER" id="PTHR43280:SF2">
    <property type="entry name" value="HTH-TYPE TRANSCRIPTIONAL REGULATOR EXSA"/>
    <property type="match status" value="1"/>
</dbReference>
<evidence type="ECO:0000259" key="4">
    <source>
        <dbReference type="PROSITE" id="PS01124"/>
    </source>
</evidence>
<dbReference type="SUPFAM" id="SSF46689">
    <property type="entry name" value="Homeodomain-like"/>
    <property type="match status" value="2"/>
</dbReference>
<organism evidence="5 6">
    <name type="scientific">Neptunicella marina</name>
    <dbReference type="NCBI Taxonomy" id="2125989"/>
    <lineage>
        <taxon>Bacteria</taxon>
        <taxon>Pseudomonadati</taxon>
        <taxon>Pseudomonadota</taxon>
        <taxon>Gammaproteobacteria</taxon>
        <taxon>Alteromonadales</taxon>
        <taxon>Alteromonadaceae</taxon>
        <taxon>Neptunicella</taxon>
    </lineage>
</organism>
<gene>
    <name evidence="5" type="ORF">H8B19_13640</name>
</gene>
<dbReference type="InterPro" id="IPR035965">
    <property type="entry name" value="PAS-like_dom_sf"/>
</dbReference>
<dbReference type="InterPro" id="IPR018060">
    <property type="entry name" value="HTH_AraC"/>
</dbReference>
<dbReference type="EMBL" id="JACNEP010000011">
    <property type="protein sequence ID" value="MBC3766924.1"/>
    <property type="molecule type" value="Genomic_DNA"/>
</dbReference>
<name>A0A8J6IVD9_9ALTE</name>
<reference evidence="5" key="2">
    <citation type="submission" date="2020-08" db="EMBL/GenBank/DDBJ databases">
        <authorList>
            <person name="Lai Q."/>
        </authorList>
    </citation>
    <scope>NUCLEOTIDE SEQUENCE</scope>
    <source>
        <strain evidence="5">S27-2</strain>
    </source>
</reference>
<sequence>MTEHELLQQAGVQKIIAAFDLLPDILFWVKDTQSRIVYANTEFVQHQGFKHLEQVLNKTDYDFSPQHMAHQFVSDDERVLAGHQVTDRLELNHTSSGELGWFSTSKRILTDAKGNIIGTLGITRHLEKTSKTLLNVNAIEAPVKYIREHYYTNITIEKLADLAHLSVSALERRFKKYLAKTPNQFINETRLENARRLLIETSLPVGEIAYQCGFSGPSYFSKQLSN</sequence>
<evidence type="ECO:0000256" key="1">
    <source>
        <dbReference type="ARBA" id="ARBA00023015"/>
    </source>
</evidence>
<dbReference type="PANTHER" id="PTHR43280">
    <property type="entry name" value="ARAC-FAMILY TRANSCRIPTIONAL REGULATOR"/>
    <property type="match status" value="1"/>
</dbReference>
<keyword evidence="1" id="KW-0805">Transcription regulation</keyword>
<dbReference type="GO" id="GO:0043565">
    <property type="term" value="F:sequence-specific DNA binding"/>
    <property type="evidence" value="ECO:0007669"/>
    <property type="project" value="InterPro"/>
</dbReference>
<dbReference type="InterPro" id="IPR000014">
    <property type="entry name" value="PAS"/>
</dbReference>
<dbReference type="InterPro" id="IPR009057">
    <property type="entry name" value="Homeodomain-like_sf"/>
</dbReference>
<dbReference type="CDD" id="cd00130">
    <property type="entry name" value="PAS"/>
    <property type="match status" value="1"/>
</dbReference>
<dbReference type="SMART" id="SM00342">
    <property type="entry name" value="HTH_ARAC"/>
    <property type="match status" value="1"/>
</dbReference>
<dbReference type="PROSITE" id="PS01124">
    <property type="entry name" value="HTH_ARAC_FAMILY_2"/>
    <property type="match status" value="1"/>
</dbReference>
<dbReference type="GO" id="GO:0003700">
    <property type="term" value="F:DNA-binding transcription factor activity"/>
    <property type="evidence" value="ECO:0007669"/>
    <property type="project" value="InterPro"/>
</dbReference>
<dbReference type="SUPFAM" id="SSF55785">
    <property type="entry name" value="PYP-like sensor domain (PAS domain)"/>
    <property type="match status" value="1"/>
</dbReference>
<dbReference type="Pfam" id="PF08448">
    <property type="entry name" value="PAS_4"/>
    <property type="match status" value="1"/>
</dbReference>